<reference evidence="9 10" key="1">
    <citation type="journal article" date="2016" name="Mol. Biol. Evol.">
        <title>Comparative Genomics of Early-Diverging Mushroom-Forming Fungi Provides Insights into the Origins of Lignocellulose Decay Capabilities.</title>
        <authorList>
            <person name="Nagy L.G."/>
            <person name="Riley R."/>
            <person name="Tritt A."/>
            <person name="Adam C."/>
            <person name="Daum C."/>
            <person name="Floudas D."/>
            <person name="Sun H."/>
            <person name="Yadav J.S."/>
            <person name="Pangilinan J."/>
            <person name="Larsson K.H."/>
            <person name="Matsuura K."/>
            <person name="Barry K."/>
            <person name="Labutti K."/>
            <person name="Kuo R."/>
            <person name="Ohm R.A."/>
            <person name="Bhattacharya S.S."/>
            <person name="Shirouzu T."/>
            <person name="Yoshinaga Y."/>
            <person name="Martin F.M."/>
            <person name="Grigoriev I.V."/>
            <person name="Hibbett D.S."/>
        </authorList>
    </citation>
    <scope>NUCLEOTIDE SEQUENCE [LARGE SCALE GENOMIC DNA]</scope>
    <source>
        <strain evidence="9 10">93-53</strain>
    </source>
</reference>
<keyword evidence="10" id="KW-1185">Reference proteome</keyword>
<keyword evidence="4 6" id="KW-0418">Kinase</keyword>
<dbReference type="GO" id="GO:0005997">
    <property type="term" value="P:xylulose metabolic process"/>
    <property type="evidence" value="ECO:0007669"/>
    <property type="project" value="TreeGrafter"/>
</dbReference>
<dbReference type="Proteomes" id="UP000076871">
    <property type="component" value="Unassembled WGS sequence"/>
</dbReference>
<dbReference type="InParanoid" id="A0A165GCP9"/>
<dbReference type="OrthoDB" id="1728974at2759"/>
<dbReference type="EMBL" id="KV427610">
    <property type="protein sequence ID" value="KZT10166.1"/>
    <property type="molecule type" value="Genomic_DNA"/>
</dbReference>
<evidence type="ECO:0000313" key="10">
    <source>
        <dbReference type="Proteomes" id="UP000076871"/>
    </source>
</evidence>
<evidence type="ECO:0000259" key="7">
    <source>
        <dbReference type="Pfam" id="PF00370"/>
    </source>
</evidence>
<proteinExistence type="inferred from homology"/>
<evidence type="ECO:0000256" key="6">
    <source>
        <dbReference type="RuleBase" id="RU367058"/>
    </source>
</evidence>
<feature type="domain" description="Carbohydrate kinase FGGY C-terminal" evidence="8">
    <location>
        <begin position="372"/>
        <end position="571"/>
    </location>
</feature>
<dbReference type="SUPFAM" id="SSF53067">
    <property type="entry name" value="Actin-like ATPase domain"/>
    <property type="match status" value="2"/>
</dbReference>
<keyword evidence="6" id="KW-0119">Carbohydrate metabolism</keyword>
<dbReference type="FunFam" id="3.30.420.40:FF:000118">
    <property type="entry name" value="Xylulose kinase 2"/>
    <property type="match status" value="1"/>
</dbReference>
<gene>
    <name evidence="9" type="ORF">LAESUDRAFT_722334</name>
</gene>
<sequence>MMLRGISPHAAAVCSAPAQNVPFPTAHGPSCPLHAISSNVQTRHAYKSTPVLGRIAPYNLSSLFHTQEIPKMTSATSNDTSPLFLGLDLSTQGLKAVLITEDSAVVHESAVHFDRDLPHYGTTNGAIRGPGAGEVTSPVRMWLEAFDLVTNRMKTAGIDFQRILAVSGDGQQHGSVYWSLQAEQMLASLDPEKPLDQLAPGAFSLPNAPIWQDSSTARECRELEASVGGAQALADLTGSRAYERFTGNQIKRIRRLHPEAYQSTSRVSLVSSFMPSLFLGKIAPIELSDASGMNLMNVLTYQWEDRLLEECGGPELRAKIGPEPVPGGTVLGKISPWWVERWGFNPECLIAPFTGDNPATVVALSTPGDAILSLGTSTTLLLSIPPSDTPPKCFTTSHLLTHPTTIDAYIAMLCYKNGALAREQVRDRYAGGHWTHFNELVEQRPVGNDGFMGFYFPLPEIIPPNVQGNFFFHTSPSGVRPPSVTSVPEAEMPAVAHPRAILESQFLSIRSRIAAIMPEDAPPLQRLVICGGSSENAVIQQLAANVFGMRAFVAGKEGAAEGGAQLARYAWWRALNGGAGTFEEMRAADAVEERMRCVAEPRVKNCAVYAGLVDAYRECEERVVKMCASYAN</sequence>
<dbReference type="CDD" id="cd07776">
    <property type="entry name" value="ASKHA_NBD_FGGY_SpXK-like"/>
    <property type="match status" value="1"/>
</dbReference>
<dbReference type="GeneID" id="63825218"/>
<evidence type="ECO:0000256" key="2">
    <source>
        <dbReference type="ARBA" id="ARBA00022629"/>
    </source>
</evidence>
<dbReference type="AlphaFoldDB" id="A0A165GCP9"/>
<keyword evidence="3 6" id="KW-0808">Transferase</keyword>
<evidence type="ECO:0000256" key="1">
    <source>
        <dbReference type="ARBA" id="ARBA00009156"/>
    </source>
</evidence>
<dbReference type="PANTHER" id="PTHR10196:SF57">
    <property type="entry name" value="XYLULOSE KINASE"/>
    <property type="match status" value="1"/>
</dbReference>
<evidence type="ECO:0000256" key="5">
    <source>
        <dbReference type="ARBA" id="ARBA00048885"/>
    </source>
</evidence>
<dbReference type="FunCoup" id="A0A165GCP9">
    <property type="interactions" value="343"/>
</dbReference>
<protein>
    <recommendedName>
        <fullName evidence="6">Xylulose kinase</fullName>
        <ecNumber evidence="6">2.7.1.17</ecNumber>
    </recommendedName>
</protein>
<dbReference type="RefSeq" id="XP_040767906.1">
    <property type="nucleotide sequence ID" value="XM_040908189.1"/>
</dbReference>
<comment type="similarity">
    <text evidence="1 6">Belongs to the FGGY kinase family.</text>
</comment>
<dbReference type="Pfam" id="PF02782">
    <property type="entry name" value="FGGY_C"/>
    <property type="match status" value="1"/>
</dbReference>
<keyword evidence="2 6" id="KW-0859">Xylose metabolism</keyword>
<keyword evidence="6" id="KW-0067">ATP-binding</keyword>
<dbReference type="InterPro" id="IPR018484">
    <property type="entry name" value="FGGY_N"/>
</dbReference>
<evidence type="ECO:0000313" key="9">
    <source>
        <dbReference type="EMBL" id="KZT10166.1"/>
    </source>
</evidence>
<name>A0A165GCP9_9APHY</name>
<keyword evidence="6" id="KW-0547">Nucleotide-binding</keyword>
<dbReference type="GO" id="GO:0005829">
    <property type="term" value="C:cytosol"/>
    <property type="evidence" value="ECO:0007669"/>
    <property type="project" value="TreeGrafter"/>
</dbReference>
<evidence type="ECO:0000259" key="8">
    <source>
        <dbReference type="Pfam" id="PF02782"/>
    </source>
</evidence>
<organism evidence="9 10">
    <name type="scientific">Laetiporus sulphureus 93-53</name>
    <dbReference type="NCBI Taxonomy" id="1314785"/>
    <lineage>
        <taxon>Eukaryota</taxon>
        <taxon>Fungi</taxon>
        <taxon>Dikarya</taxon>
        <taxon>Basidiomycota</taxon>
        <taxon>Agaricomycotina</taxon>
        <taxon>Agaricomycetes</taxon>
        <taxon>Polyporales</taxon>
        <taxon>Laetiporus</taxon>
    </lineage>
</organism>
<dbReference type="InterPro" id="IPR018485">
    <property type="entry name" value="FGGY_C"/>
</dbReference>
<dbReference type="GO" id="GO:0042732">
    <property type="term" value="P:D-xylose metabolic process"/>
    <property type="evidence" value="ECO:0007669"/>
    <property type="project" value="UniProtKB-UniRule"/>
</dbReference>
<dbReference type="EC" id="2.7.1.17" evidence="6"/>
<dbReference type="GO" id="GO:0004856">
    <property type="term" value="F:D-xylulokinase activity"/>
    <property type="evidence" value="ECO:0007669"/>
    <property type="project" value="UniProtKB-UniRule"/>
</dbReference>
<comment type="function">
    <text evidence="6">Highly specific D-xylulose kinase which participates in the catabolism of xylose. Xylose is a major component of hemicelluloses such as xylan. Most fungi utilize D-xylose via three enzymatic reactions, xylose reductase (XR), xylitol dehydrogenase (XDH), and xylulokinase, to form xylulose 5-phosphate, which enters pentose phosphate pathway.</text>
</comment>
<comment type="catalytic activity">
    <reaction evidence="5 6">
        <text>D-xylulose + ATP = D-xylulose 5-phosphate + ADP + H(+)</text>
        <dbReference type="Rhea" id="RHEA:10964"/>
        <dbReference type="ChEBI" id="CHEBI:15378"/>
        <dbReference type="ChEBI" id="CHEBI:17140"/>
        <dbReference type="ChEBI" id="CHEBI:30616"/>
        <dbReference type="ChEBI" id="CHEBI:57737"/>
        <dbReference type="ChEBI" id="CHEBI:456216"/>
        <dbReference type="EC" id="2.7.1.17"/>
    </reaction>
</comment>
<accession>A0A165GCP9</accession>
<dbReference type="GO" id="GO:0005524">
    <property type="term" value="F:ATP binding"/>
    <property type="evidence" value="ECO:0007669"/>
    <property type="project" value="UniProtKB-UniRule"/>
</dbReference>
<dbReference type="Pfam" id="PF00370">
    <property type="entry name" value="FGGY_N"/>
    <property type="match status" value="1"/>
</dbReference>
<feature type="domain" description="Carbohydrate kinase FGGY N-terminal" evidence="7">
    <location>
        <begin position="205"/>
        <end position="362"/>
    </location>
</feature>
<dbReference type="InterPro" id="IPR042024">
    <property type="entry name" value="D-XK_euk"/>
</dbReference>
<dbReference type="STRING" id="1314785.A0A165GCP9"/>
<dbReference type="InterPro" id="IPR043129">
    <property type="entry name" value="ATPase_NBD"/>
</dbReference>
<dbReference type="PANTHER" id="PTHR10196">
    <property type="entry name" value="SUGAR KINASE"/>
    <property type="match status" value="1"/>
</dbReference>
<dbReference type="Gene3D" id="3.30.420.40">
    <property type="match status" value="2"/>
</dbReference>
<evidence type="ECO:0000256" key="3">
    <source>
        <dbReference type="ARBA" id="ARBA00022679"/>
    </source>
</evidence>
<evidence type="ECO:0000256" key="4">
    <source>
        <dbReference type="ARBA" id="ARBA00022777"/>
    </source>
</evidence>